<dbReference type="InterPro" id="IPR051325">
    <property type="entry name" value="Nudix_hydrolase_domain"/>
</dbReference>
<accession>A0A917SVR0</accession>
<dbReference type="EMBL" id="BMNA01000003">
    <property type="protein sequence ID" value="GGM00010.1"/>
    <property type="molecule type" value="Genomic_DNA"/>
</dbReference>
<dbReference type="InterPro" id="IPR000086">
    <property type="entry name" value="NUDIX_hydrolase_dom"/>
</dbReference>
<keyword evidence="4" id="KW-1185">Reference proteome</keyword>
<evidence type="ECO:0000313" key="3">
    <source>
        <dbReference type="EMBL" id="GGM00010.1"/>
    </source>
</evidence>
<dbReference type="GO" id="GO:0006167">
    <property type="term" value="P:AMP biosynthetic process"/>
    <property type="evidence" value="ECO:0007669"/>
    <property type="project" value="TreeGrafter"/>
</dbReference>
<dbReference type="CDD" id="cd04662">
    <property type="entry name" value="NUDIX_Hydrolase"/>
    <property type="match status" value="1"/>
</dbReference>
<organism evidence="3 4">
    <name type="scientific">Nakamurella endophytica</name>
    <dbReference type="NCBI Taxonomy" id="1748367"/>
    <lineage>
        <taxon>Bacteria</taxon>
        <taxon>Bacillati</taxon>
        <taxon>Actinomycetota</taxon>
        <taxon>Actinomycetes</taxon>
        <taxon>Nakamurellales</taxon>
        <taxon>Nakamurellaceae</taxon>
        <taxon>Nakamurella</taxon>
    </lineage>
</organism>
<protein>
    <submittedName>
        <fullName evidence="3">Phosphohydrolase</fullName>
    </submittedName>
</protein>
<dbReference type="InterPro" id="IPR020084">
    <property type="entry name" value="NUDIX_hydrolase_CS"/>
</dbReference>
<dbReference type="GO" id="GO:0004081">
    <property type="term" value="F:bis(5'-nucleosyl)-tetraphosphatase (asymmetrical) activity"/>
    <property type="evidence" value="ECO:0007669"/>
    <property type="project" value="TreeGrafter"/>
</dbReference>
<reference evidence="3" key="2">
    <citation type="submission" date="2020-09" db="EMBL/GenBank/DDBJ databases">
        <authorList>
            <person name="Sun Q."/>
            <person name="Zhou Y."/>
        </authorList>
    </citation>
    <scope>NUCLEOTIDE SEQUENCE</scope>
    <source>
        <strain evidence="3">CGMCC 4.7308</strain>
    </source>
</reference>
<dbReference type="PANTHER" id="PTHR21340:SF7">
    <property type="entry name" value="NUDIX HYDROLASE DOMAIN-CONTAINING PROTEIN"/>
    <property type="match status" value="1"/>
</dbReference>
<proteinExistence type="predicted"/>
<dbReference type="GO" id="GO:0006754">
    <property type="term" value="P:ATP biosynthetic process"/>
    <property type="evidence" value="ECO:0007669"/>
    <property type="project" value="TreeGrafter"/>
</dbReference>
<comment type="caution">
    <text evidence="3">The sequence shown here is derived from an EMBL/GenBank/DDBJ whole genome shotgun (WGS) entry which is preliminary data.</text>
</comment>
<dbReference type="PANTHER" id="PTHR21340">
    <property type="entry name" value="DIADENOSINE 5,5-P1,P4-TETRAPHOSPHATE PYROPHOSPHOHYDROLASE MUTT"/>
    <property type="match status" value="1"/>
</dbReference>
<dbReference type="PROSITE" id="PS51462">
    <property type="entry name" value="NUDIX"/>
    <property type="match status" value="1"/>
</dbReference>
<name>A0A917SVR0_9ACTN</name>
<dbReference type="PROSITE" id="PS00893">
    <property type="entry name" value="NUDIX_BOX"/>
    <property type="match status" value="1"/>
</dbReference>
<dbReference type="Gene3D" id="3.90.79.10">
    <property type="entry name" value="Nucleoside Triphosphate Pyrophosphohydrolase"/>
    <property type="match status" value="1"/>
</dbReference>
<reference evidence="3" key="1">
    <citation type="journal article" date="2014" name="Int. J. Syst. Evol. Microbiol.">
        <title>Complete genome sequence of Corynebacterium casei LMG S-19264T (=DSM 44701T), isolated from a smear-ripened cheese.</title>
        <authorList>
            <consortium name="US DOE Joint Genome Institute (JGI-PGF)"/>
            <person name="Walter F."/>
            <person name="Albersmeier A."/>
            <person name="Kalinowski J."/>
            <person name="Ruckert C."/>
        </authorList>
    </citation>
    <scope>NUCLEOTIDE SEQUENCE</scope>
    <source>
        <strain evidence="3">CGMCC 4.7308</strain>
    </source>
</reference>
<keyword evidence="1" id="KW-0378">Hydrolase</keyword>
<evidence type="ECO:0000256" key="1">
    <source>
        <dbReference type="ARBA" id="ARBA00022801"/>
    </source>
</evidence>
<evidence type="ECO:0000259" key="2">
    <source>
        <dbReference type="PROSITE" id="PS51462"/>
    </source>
</evidence>
<feature type="domain" description="Nudix hydrolase" evidence="2">
    <location>
        <begin position="1"/>
        <end position="150"/>
    </location>
</feature>
<dbReference type="SUPFAM" id="SSF55811">
    <property type="entry name" value="Nudix"/>
    <property type="match status" value="1"/>
</dbReference>
<gene>
    <name evidence="3" type="ORF">GCM10011594_20070</name>
</gene>
<dbReference type="Pfam" id="PF00293">
    <property type="entry name" value="NUDIX"/>
    <property type="match status" value="1"/>
</dbReference>
<sequence length="162" mass="17639">MSRTSAGLLLYRLAGRGPEVLLGHMGGPFWARKDDGAWSVPKGEHGPEEDPHDAALREFREETGSLPAPDGPDLDLGTARQSAKTVRVFARRGDLDADAVVSNTFQLELPRGSGRMVAFPEIDRARWVDLAEARRLLVRGQVVFVDRLEQALAAPPGEAPAY</sequence>
<evidence type="ECO:0000313" key="4">
    <source>
        <dbReference type="Proteomes" id="UP000655208"/>
    </source>
</evidence>
<dbReference type="AlphaFoldDB" id="A0A917SVR0"/>
<dbReference type="Proteomes" id="UP000655208">
    <property type="component" value="Unassembled WGS sequence"/>
</dbReference>
<dbReference type="InterPro" id="IPR015797">
    <property type="entry name" value="NUDIX_hydrolase-like_dom_sf"/>
</dbReference>
<dbReference type="RefSeq" id="WP_188941348.1">
    <property type="nucleotide sequence ID" value="NZ_BMNA01000003.1"/>
</dbReference>